<accession>A0A8J6T7J8</accession>
<dbReference type="SUPFAM" id="SSF53901">
    <property type="entry name" value="Thiolase-like"/>
    <property type="match status" value="1"/>
</dbReference>
<dbReference type="CDD" id="cd00833">
    <property type="entry name" value="PKS"/>
    <property type="match status" value="1"/>
</dbReference>
<dbReference type="InterPro" id="IPR036291">
    <property type="entry name" value="NAD(P)-bd_dom_sf"/>
</dbReference>
<dbReference type="PROSITE" id="PS52019">
    <property type="entry name" value="PKS_MFAS_DH"/>
    <property type="match status" value="1"/>
</dbReference>
<evidence type="ECO:0000256" key="4">
    <source>
        <dbReference type="PROSITE-ProRule" id="PRU01363"/>
    </source>
</evidence>
<dbReference type="InterPro" id="IPR032821">
    <property type="entry name" value="PKS_assoc"/>
</dbReference>
<organism evidence="9 10">
    <name type="scientific">Candidatus Desulfaltia bathyphila</name>
    <dbReference type="NCBI Taxonomy" id="2841697"/>
    <lineage>
        <taxon>Bacteria</taxon>
        <taxon>Pseudomonadati</taxon>
        <taxon>Thermodesulfobacteriota</taxon>
        <taxon>Desulfobacteria</taxon>
        <taxon>Desulfobacterales</taxon>
        <taxon>Desulfobacterales incertae sedis</taxon>
        <taxon>Candidatus Desulfaltia</taxon>
    </lineage>
</organism>
<evidence type="ECO:0000259" key="8">
    <source>
        <dbReference type="PROSITE" id="PS52019"/>
    </source>
</evidence>
<dbReference type="InterPro" id="IPR020841">
    <property type="entry name" value="PKS_Beta-ketoAc_synthase_dom"/>
</dbReference>
<dbReference type="InterPro" id="IPR013968">
    <property type="entry name" value="PKS_KR"/>
</dbReference>
<dbReference type="PROSITE" id="PS52004">
    <property type="entry name" value="KS3_2"/>
    <property type="match status" value="1"/>
</dbReference>
<dbReference type="InterPro" id="IPR052568">
    <property type="entry name" value="PKS-FAS_Synthase"/>
</dbReference>
<dbReference type="SMART" id="SM00825">
    <property type="entry name" value="PKS_KS"/>
    <property type="match status" value="1"/>
</dbReference>
<dbReference type="Pfam" id="PF00550">
    <property type="entry name" value="PP-binding"/>
    <property type="match status" value="1"/>
</dbReference>
<dbReference type="GO" id="GO:0006633">
    <property type="term" value="P:fatty acid biosynthetic process"/>
    <property type="evidence" value="ECO:0007669"/>
    <property type="project" value="InterPro"/>
</dbReference>
<dbReference type="InterPro" id="IPR009081">
    <property type="entry name" value="PP-bd_ACP"/>
</dbReference>
<evidence type="ECO:0000256" key="1">
    <source>
        <dbReference type="ARBA" id="ARBA00022450"/>
    </source>
</evidence>
<feature type="region of interest" description="C-terminal hotdog fold" evidence="4">
    <location>
        <begin position="1899"/>
        <end position="2045"/>
    </location>
</feature>
<dbReference type="InterPro" id="IPR036736">
    <property type="entry name" value="ACP-like_sf"/>
</dbReference>
<evidence type="ECO:0000259" key="7">
    <source>
        <dbReference type="PROSITE" id="PS52004"/>
    </source>
</evidence>
<dbReference type="PROSITE" id="PS00606">
    <property type="entry name" value="KS3_1"/>
    <property type="match status" value="1"/>
</dbReference>
<dbReference type="PANTHER" id="PTHR43074">
    <property type="entry name" value="OMEGA-3 POLYUNSATURATED FATTY ACID SYNTHASE PFAB-RELATED"/>
    <property type="match status" value="1"/>
</dbReference>
<dbReference type="Proteomes" id="UP000603545">
    <property type="component" value="Unassembled WGS sequence"/>
</dbReference>
<dbReference type="SMART" id="SM00822">
    <property type="entry name" value="PKS_KR"/>
    <property type="match status" value="1"/>
</dbReference>
<dbReference type="SMART" id="SM00827">
    <property type="entry name" value="PKS_AT"/>
    <property type="match status" value="1"/>
</dbReference>
<dbReference type="Pfam" id="PF00109">
    <property type="entry name" value="ketoacyl-synt"/>
    <property type="match status" value="1"/>
</dbReference>
<dbReference type="Pfam" id="PF14765">
    <property type="entry name" value="PS-DH"/>
    <property type="match status" value="1"/>
</dbReference>
<dbReference type="Gene3D" id="3.10.129.110">
    <property type="entry name" value="Polyketide synthase dehydratase"/>
    <property type="match status" value="1"/>
</dbReference>
<feature type="domain" description="Carrier" evidence="6">
    <location>
        <begin position="1117"/>
        <end position="1197"/>
    </location>
</feature>
<dbReference type="InterPro" id="IPR042104">
    <property type="entry name" value="PKS_dehydratase_sf"/>
</dbReference>
<dbReference type="SUPFAM" id="SSF51735">
    <property type="entry name" value="NAD(P)-binding Rossmann-fold domains"/>
    <property type="match status" value="2"/>
</dbReference>
<feature type="domain" description="Ketosynthase family 3 (KS3)" evidence="7">
    <location>
        <begin position="11"/>
        <end position="476"/>
    </location>
</feature>
<comment type="caution">
    <text evidence="9">The sequence shown here is derived from an EMBL/GenBank/DDBJ whole genome shotgun (WGS) entry which is preliminary data.</text>
</comment>
<dbReference type="Pfam" id="PF02801">
    <property type="entry name" value="Ketoacyl-synt_C"/>
    <property type="match status" value="1"/>
</dbReference>
<evidence type="ECO:0000256" key="3">
    <source>
        <dbReference type="ARBA" id="ARBA00022679"/>
    </source>
</evidence>
<dbReference type="SUPFAM" id="SSF55048">
    <property type="entry name" value="Probable ACP-binding domain of malonyl-CoA ACP transacylase"/>
    <property type="match status" value="1"/>
</dbReference>
<evidence type="ECO:0000313" key="10">
    <source>
        <dbReference type="Proteomes" id="UP000603545"/>
    </source>
</evidence>
<feature type="domain" description="PKS/mFAS DH" evidence="8">
    <location>
        <begin position="1753"/>
        <end position="2045"/>
    </location>
</feature>
<dbReference type="Gene3D" id="3.40.366.10">
    <property type="entry name" value="Malonyl-Coenzyme A Acyl Carrier Protein, domain 2"/>
    <property type="match status" value="1"/>
</dbReference>
<dbReference type="InterPro" id="IPR001227">
    <property type="entry name" value="Ac_transferase_dom_sf"/>
</dbReference>
<dbReference type="CDD" id="cd08953">
    <property type="entry name" value="KR_2_SDR_x"/>
    <property type="match status" value="1"/>
</dbReference>
<feature type="region of interest" description="Disordered" evidence="5">
    <location>
        <begin position="1196"/>
        <end position="1217"/>
    </location>
</feature>
<name>A0A8J6T7J8_9BACT</name>
<sequence length="2062" mass="224281">MKSTKNKNNRNIPIAIIGIGCFFPKSPGLKEYWRLISNGEDGITKVPKSHWKPEDYFNKNPKEPDHVYCRRGGFLSPVSFDPTEFGIPPSSLEATDTSQILSLMAAKTALDDAGYWKGKNFNRDKTSVILGITGTQELVIPLGARLGYPKWRKALLDSGISAEKAQEIIERISDSYVSWQENSFPGLLGNVVAGRICNRLDLGGTNCVVDAACASSMSAIHLAVMELMSGRSDMALTGGVDTLNDIFMHMCFSKTHILSPTEDIRPFSRDADGTVLGEGVGIVVLKRLEDAAEDNDKIYAVIKGIGSSSDGKSQSIYAPRAEGQAKALRTAYKNAGIDPATIGLIEAHGTGTKVGDMVEFQSLCKVFGESNKNKNISSNILNSGKCALGSVKSMIGHTKAAAGAAGLIKAALSLYHKALPPTLKADNPDPELRIDESSFYLNTETRPWFSKKDHPRRAGVSAFGFGGSNFHVLVEEYKSKKRDISWDGSIEIVALSASSKNGLVKLVSTLKSSSGMSNKEFSKTAADTRTDFSFNDQHRLLFVIKQPLNSYGYTSRLFDEALDALSANNQKGAWNLRNIYYGGPDYINPENRGKIAFMFPGQGSQYTQMGCDLVCCFPEALEVMEIANSKYNSGYLSDYIYPFPAQTDKDALKNTDIAQPAIGAVSLAMLNILQGFGIKPDAACGHSYGELPALYAAGWMDIDTLFDLSIARGNLMASAGRNKDDSGTMLAVKAPINELEELINSSDTGAILANKNSPNQGVLSGSVESIALADKICRQKGFKTIKLSVSAAFHSALVKDAQKPFARQVQNADIVPSGVPVFSNTTGMPYPADSDKAKKLLGGQILRPVNFVSEIKNLFKAGAHTFVEIGPRSVLTGLVKSILRGQNFQAVSMDSSCGKGSGVMDLAKTLSLLASLGHNVNLNRWEDPVRETQKQLMSISVAGANYKSKPKQRKKTTKAIKKLITGIHPETHTKQNTVSTQNHNKSDKAMDTNINKQPDLIADALKTVQEGMKSMQALQLQTAETHKKFLETQSEASRMLQNMMENTRRMAEASIGIKEPSGSIKIEPLAKPPAEPDNRNIEPEKEVSFSPEIPDVKAIDDTNTAINEDVPGNNNLQNSKLIQDNMLEVISSLTGYPVEMLNLDMDIEADLGIDSIKRVEILSSIEEKMPDLPSVSPEIMGRLKTLGQITDHLCGAEKTDEHKPQKTGKSSNKVELQKRAHSSQLAAGLANESENSKLPYGRCEALPSGRTFAAACCGELQKTAKPVDKPIDIIDRKIVSMAESPLAYDRGLSIPAGRKVYITEDKTGLSQAIADELASFNIDAKVISLKTLKEKKDLPPAGGLVIGAIDSQDETFLKDAFAVTSLISRQLIDSATEGTAVFATITSLDGAFGFKGKGMANPVSGGLAGLAKTASTEWNGVRCHAIDIAPDWKDKKGIAKNIAAELLNPDPSGPVETGLNPDMRLILELVSSPYPKDAIDIDLNQDDVVVITGGARGITAAAAYALAKHAKPTLVLLGRSPHPSPEPEWLASAHDEAAIKKAIIENELSKKDASPALLEKSFKKHLANREISKNMQKLKETGATALYYSVDVRDFQAVNSVLDDVRSAHGPIKGIIHGAGILEDRLITDKTIEQFERVFDTKVNGLKAVLEATKQDNLKYIVLFSSITARIGNKGQADYAMANEVLNKTAQQESINRPGCKVISINWGPWDGGMVSPALKREFARNNVKLIPTDSGAMCMLYEMMGDKDSPVEVVIGAEILTQKNKKNNLSLTIKREIDVDRYPVLESHVLGGKPVIPFALIAEWLGHGALHGNPGLFFHGLDDMQVLSGIRLDKQKKMIRLMAGKPVKKGLFFEVDVEIRDGIKDGMDIVHYRAKAVLTDSFPQPPHFDQLKKIDSKPYPMSVEEIYDKILFHGIELQGIKEITGYSSNRIVARISAAPLPAKWMVEPLRSRWIGDPLVLDSAFQMAILYSFKKIGLVSLPSYTASYRQYQKAFPLDEVTAVLDVKKMTDHKITCDFTFLDKDNIVVARLTGYEAVMDASLLKAFKPDLDISIAASARRSA</sequence>
<dbReference type="PROSITE" id="PS51257">
    <property type="entry name" value="PROKAR_LIPOPROTEIN"/>
    <property type="match status" value="1"/>
</dbReference>
<dbReference type="PANTHER" id="PTHR43074:SF1">
    <property type="entry name" value="BETA-KETOACYL SYNTHASE FAMILY PROTEIN-RELATED"/>
    <property type="match status" value="1"/>
</dbReference>
<evidence type="ECO:0000259" key="6">
    <source>
        <dbReference type="PROSITE" id="PS50075"/>
    </source>
</evidence>
<dbReference type="InterPro" id="IPR014030">
    <property type="entry name" value="Ketoacyl_synth_N"/>
</dbReference>
<dbReference type="InterPro" id="IPR049900">
    <property type="entry name" value="PKS_mFAS_DH"/>
</dbReference>
<dbReference type="InterPro" id="IPR018201">
    <property type="entry name" value="Ketoacyl_synth_AS"/>
</dbReference>
<protein>
    <submittedName>
        <fullName evidence="9">SDR family NAD(P)-dependent oxidoreductase</fullName>
    </submittedName>
</protein>
<feature type="compositionally biased region" description="Basic and acidic residues" evidence="5">
    <location>
        <begin position="1074"/>
        <end position="1087"/>
    </location>
</feature>
<dbReference type="InterPro" id="IPR016035">
    <property type="entry name" value="Acyl_Trfase/lysoPLipase"/>
</dbReference>
<dbReference type="InterPro" id="IPR049551">
    <property type="entry name" value="PKS_DH_C"/>
</dbReference>
<dbReference type="InterPro" id="IPR016036">
    <property type="entry name" value="Malonyl_transacylase_ACP-bd"/>
</dbReference>
<evidence type="ECO:0000256" key="2">
    <source>
        <dbReference type="ARBA" id="ARBA00022553"/>
    </source>
</evidence>
<proteinExistence type="predicted"/>
<keyword evidence="3" id="KW-0808">Transferase</keyword>
<dbReference type="Gene3D" id="3.30.70.250">
    <property type="entry name" value="Malonyl-CoA ACP transacylase, ACP-binding"/>
    <property type="match status" value="1"/>
</dbReference>
<dbReference type="Gene3D" id="3.40.50.720">
    <property type="entry name" value="NAD(P)-binding Rossmann-like Domain"/>
    <property type="match status" value="1"/>
</dbReference>
<dbReference type="InterPro" id="IPR057326">
    <property type="entry name" value="KR_dom"/>
</dbReference>
<feature type="region of interest" description="N-terminal hotdog fold" evidence="4">
    <location>
        <begin position="1753"/>
        <end position="1884"/>
    </location>
</feature>
<feature type="active site" description="Proton donor; for dehydratase activity" evidence="4">
    <location>
        <position position="1962"/>
    </location>
</feature>
<gene>
    <name evidence="9" type="ORF">H8E80_06260</name>
</gene>
<evidence type="ECO:0000256" key="5">
    <source>
        <dbReference type="SAM" id="MobiDB-lite"/>
    </source>
</evidence>
<keyword evidence="1" id="KW-0596">Phosphopantetheine</keyword>
<keyword evidence="2" id="KW-0597">Phosphoprotein</keyword>
<dbReference type="EMBL" id="JACNLL010000057">
    <property type="protein sequence ID" value="MBC8199632.1"/>
    <property type="molecule type" value="Genomic_DNA"/>
</dbReference>
<evidence type="ECO:0000313" key="9">
    <source>
        <dbReference type="EMBL" id="MBC8199632.1"/>
    </source>
</evidence>
<dbReference type="SUPFAM" id="SSF47336">
    <property type="entry name" value="ACP-like"/>
    <property type="match status" value="1"/>
</dbReference>
<dbReference type="Pfam" id="PF08659">
    <property type="entry name" value="KR"/>
    <property type="match status" value="1"/>
</dbReference>
<dbReference type="Gene3D" id="1.10.1200.10">
    <property type="entry name" value="ACP-like"/>
    <property type="match status" value="1"/>
</dbReference>
<dbReference type="Pfam" id="PF16197">
    <property type="entry name" value="KAsynt_C_assoc"/>
    <property type="match status" value="1"/>
</dbReference>
<dbReference type="PROSITE" id="PS50075">
    <property type="entry name" value="CARRIER"/>
    <property type="match status" value="1"/>
</dbReference>
<dbReference type="InterPro" id="IPR014043">
    <property type="entry name" value="Acyl_transferase_dom"/>
</dbReference>
<dbReference type="GO" id="GO:0004315">
    <property type="term" value="F:3-oxoacyl-[acyl-carrier-protein] synthase activity"/>
    <property type="evidence" value="ECO:0007669"/>
    <property type="project" value="InterPro"/>
</dbReference>
<dbReference type="Pfam" id="PF00698">
    <property type="entry name" value="Acyl_transf_1"/>
    <property type="match status" value="1"/>
</dbReference>
<reference evidence="9 10" key="1">
    <citation type="submission" date="2020-08" db="EMBL/GenBank/DDBJ databases">
        <title>Bridging the membrane lipid divide: bacteria of the FCB group superphylum have the potential to synthesize archaeal ether lipids.</title>
        <authorList>
            <person name="Villanueva L."/>
            <person name="Von Meijenfeldt F.A.B."/>
            <person name="Westbye A.B."/>
            <person name="Yadav S."/>
            <person name="Hopmans E.C."/>
            <person name="Dutilh B.E."/>
            <person name="Sinninghe Damste J.S."/>
        </authorList>
    </citation>
    <scope>NUCLEOTIDE SEQUENCE [LARGE SCALE GENOMIC DNA]</scope>
    <source>
        <strain evidence="9">NIOZ-UU82</strain>
    </source>
</reference>
<dbReference type="InterPro" id="IPR016039">
    <property type="entry name" value="Thiolase-like"/>
</dbReference>
<feature type="region of interest" description="Disordered" evidence="5">
    <location>
        <begin position="1064"/>
        <end position="1089"/>
    </location>
</feature>
<dbReference type="InterPro" id="IPR014031">
    <property type="entry name" value="Ketoacyl_synth_C"/>
</dbReference>
<feature type="active site" description="Proton acceptor; for dehydratase activity" evidence="4">
    <location>
        <position position="1789"/>
    </location>
</feature>
<dbReference type="Gene3D" id="3.40.47.10">
    <property type="match status" value="1"/>
</dbReference>
<dbReference type="SUPFAM" id="SSF52151">
    <property type="entry name" value="FabD/lysophospholipase-like"/>
    <property type="match status" value="1"/>
</dbReference>